<evidence type="ECO:0000256" key="2">
    <source>
        <dbReference type="PIRNR" id="PIRNR016661"/>
    </source>
</evidence>
<keyword evidence="2 3" id="KW-0472">Membrane</keyword>
<dbReference type="PIRSF" id="PIRSF016661">
    <property type="entry name" value="BioY"/>
    <property type="match status" value="1"/>
</dbReference>
<sequence>METFPSKNISIFWVEKGSLPRNLSLSFGFAILTALSAQIRFELPFTPVPITAQTFVVILSGLLLGSKFGSLSMIFYLFTGLAGFPFFSGSVAGLAILKSPTIGYIVGFFIAAQIIGNMSQKPTIGIATGTFAIYTCGVIGLMITLNISPIEAVGIGVYPFIIGDLIKASLAIGIAQKLK</sequence>
<dbReference type="InterPro" id="IPR003784">
    <property type="entry name" value="BioY"/>
</dbReference>
<feature type="transmembrane region" description="Helical" evidence="3">
    <location>
        <begin position="47"/>
        <end position="66"/>
    </location>
</feature>
<feature type="transmembrane region" description="Helical" evidence="3">
    <location>
        <begin position="102"/>
        <end position="119"/>
    </location>
</feature>
<evidence type="ECO:0000256" key="1">
    <source>
        <dbReference type="ARBA" id="ARBA00010692"/>
    </source>
</evidence>
<dbReference type="EMBL" id="KC811130">
    <property type="protein sequence ID" value="AGQ19393.1"/>
    <property type="molecule type" value="Genomic_DNA"/>
</dbReference>
<feature type="transmembrane region" description="Helical" evidence="3">
    <location>
        <begin position="156"/>
        <end position="175"/>
    </location>
</feature>
<comment type="subcellular location">
    <subcellularLocation>
        <location evidence="2">Cell membrane</location>
        <topology evidence="2">Multi-pass membrane protein</topology>
    </subcellularLocation>
</comment>
<accession>S5DPB5</accession>
<protein>
    <recommendedName>
        <fullName evidence="2">Biotin transporter</fullName>
    </recommendedName>
</protein>
<keyword evidence="3" id="KW-1133">Transmembrane helix</keyword>
<name>S5DPB5_9ACTN</name>
<keyword evidence="2" id="KW-0813">Transport</keyword>
<proteinExistence type="inferred from homology"/>
<feature type="transmembrane region" description="Helical" evidence="3">
    <location>
        <begin position="73"/>
        <end position="96"/>
    </location>
</feature>
<keyword evidence="2" id="KW-1003">Cell membrane</keyword>
<feature type="transmembrane region" description="Helical" evidence="3">
    <location>
        <begin position="131"/>
        <end position="150"/>
    </location>
</feature>
<dbReference type="Gene3D" id="1.10.1760.20">
    <property type="match status" value="1"/>
</dbReference>
<organism evidence="4">
    <name type="scientific">Candidatus Actinomarina minuta</name>
    <dbReference type="NCBI Taxonomy" id="1389454"/>
    <lineage>
        <taxon>Bacteria</taxon>
        <taxon>Bacillati</taxon>
        <taxon>Actinomycetota</taxon>
        <taxon>Actinomycetes</taxon>
        <taxon>Candidatus Actinomarinidae</taxon>
        <taxon>Candidatus Actinomarinales</taxon>
        <taxon>Candidatus Actinomarineae</taxon>
        <taxon>Candidatus Actinomarinaceae</taxon>
        <taxon>Candidatus Actinomarina</taxon>
    </lineage>
</organism>
<dbReference type="AlphaFoldDB" id="S5DPB5"/>
<dbReference type="GO" id="GO:0005886">
    <property type="term" value="C:plasma membrane"/>
    <property type="evidence" value="ECO:0007669"/>
    <property type="project" value="UniProtKB-SubCell"/>
</dbReference>
<reference evidence="4" key="1">
    <citation type="journal article" date="2013" name="Sci. Rep.">
        <title>Metagenomics uncovers a new group of low GC and ultra-small marine Actinobacteria.</title>
        <authorList>
            <person name="Ghai R."/>
            <person name="Mizuno C.M."/>
            <person name="Picazo A."/>
            <person name="Camacho A."/>
            <person name="Rodriguez-Valera F."/>
        </authorList>
    </citation>
    <scope>NUCLEOTIDE SEQUENCE</scope>
</reference>
<comment type="similarity">
    <text evidence="1 2">Belongs to the BioY family.</text>
</comment>
<dbReference type="Pfam" id="PF02632">
    <property type="entry name" value="BioY"/>
    <property type="match status" value="1"/>
</dbReference>
<dbReference type="GO" id="GO:0015225">
    <property type="term" value="F:biotin transmembrane transporter activity"/>
    <property type="evidence" value="ECO:0007669"/>
    <property type="project" value="UniProtKB-UniRule"/>
</dbReference>
<dbReference type="PANTHER" id="PTHR34295:SF1">
    <property type="entry name" value="BIOTIN TRANSPORTER BIOY"/>
    <property type="match status" value="1"/>
</dbReference>
<dbReference type="PANTHER" id="PTHR34295">
    <property type="entry name" value="BIOTIN TRANSPORTER BIOY"/>
    <property type="match status" value="1"/>
</dbReference>
<keyword evidence="3" id="KW-0812">Transmembrane</keyword>
<evidence type="ECO:0000313" key="4">
    <source>
        <dbReference type="EMBL" id="AGQ19393.1"/>
    </source>
</evidence>
<evidence type="ECO:0000256" key="3">
    <source>
        <dbReference type="SAM" id="Phobius"/>
    </source>
</evidence>